<evidence type="ECO:0000256" key="3">
    <source>
        <dbReference type="RuleBase" id="RU000363"/>
    </source>
</evidence>
<dbReference type="EMBL" id="JBHSKF010000014">
    <property type="protein sequence ID" value="MFC5290048.1"/>
    <property type="molecule type" value="Genomic_DNA"/>
</dbReference>
<dbReference type="CDD" id="cd05374">
    <property type="entry name" value="17beta-HSD-like_SDR_c"/>
    <property type="match status" value="1"/>
</dbReference>
<dbReference type="InterPro" id="IPR057326">
    <property type="entry name" value="KR_dom"/>
</dbReference>
<proteinExistence type="inferred from homology"/>
<dbReference type="Pfam" id="PF00106">
    <property type="entry name" value="adh_short"/>
    <property type="match status" value="1"/>
</dbReference>
<feature type="domain" description="Ketoreductase" evidence="4">
    <location>
        <begin position="5"/>
        <end position="183"/>
    </location>
</feature>
<evidence type="ECO:0000256" key="1">
    <source>
        <dbReference type="ARBA" id="ARBA00006484"/>
    </source>
</evidence>
<evidence type="ECO:0000313" key="5">
    <source>
        <dbReference type="EMBL" id="MFC5290048.1"/>
    </source>
</evidence>
<name>A0ABW0ERK8_9PSEU</name>
<dbReference type="RefSeq" id="WP_378249920.1">
    <property type="nucleotide sequence ID" value="NZ_JBHSKF010000014.1"/>
</dbReference>
<dbReference type="InterPro" id="IPR036291">
    <property type="entry name" value="NAD(P)-bd_dom_sf"/>
</dbReference>
<dbReference type="PANTHER" id="PTHR44169">
    <property type="entry name" value="NADPH-DEPENDENT 1-ACYLDIHYDROXYACETONE PHOSPHATE REDUCTASE"/>
    <property type="match status" value="1"/>
</dbReference>
<keyword evidence="2" id="KW-0560">Oxidoreductase</keyword>
<evidence type="ECO:0000313" key="6">
    <source>
        <dbReference type="Proteomes" id="UP001596157"/>
    </source>
</evidence>
<dbReference type="PRINTS" id="PR00080">
    <property type="entry name" value="SDRFAMILY"/>
</dbReference>
<dbReference type="Gene3D" id="3.40.50.720">
    <property type="entry name" value="NAD(P)-binding Rossmann-like Domain"/>
    <property type="match status" value="1"/>
</dbReference>
<dbReference type="Proteomes" id="UP001596157">
    <property type="component" value="Unassembled WGS sequence"/>
</dbReference>
<comment type="similarity">
    <text evidence="1 3">Belongs to the short-chain dehydrogenases/reductases (SDR) family.</text>
</comment>
<dbReference type="SMART" id="SM00822">
    <property type="entry name" value="PKS_KR"/>
    <property type="match status" value="1"/>
</dbReference>
<evidence type="ECO:0000259" key="4">
    <source>
        <dbReference type="SMART" id="SM00822"/>
    </source>
</evidence>
<comment type="caution">
    <text evidence="5">The sequence shown here is derived from an EMBL/GenBank/DDBJ whole genome shotgun (WGS) entry which is preliminary data.</text>
</comment>
<keyword evidence="6" id="KW-1185">Reference proteome</keyword>
<dbReference type="InterPro" id="IPR002347">
    <property type="entry name" value="SDR_fam"/>
</dbReference>
<protein>
    <submittedName>
        <fullName evidence="5">Oxidoreductase</fullName>
    </submittedName>
</protein>
<organism evidence="5 6">
    <name type="scientific">Actinokineospora guangxiensis</name>
    <dbReference type="NCBI Taxonomy" id="1490288"/>
    <lineage>
        <taxon>Bacteria</taxon>
        <taxon>Bacillati</taxon>
        <taxon>Actinomycetota</taxon>
        <taxon>Actinomycetes</taxon>
        <taxon>Pseudonocardiales</taxon>
        <taxon>Pseudonocardiaceae</taxon>
        <taxon>Actinokineospora</taxon>
    </lineage>
</organism>
<dbReference type="PRINTS" id="PR00081">
    <property type="entry name" value="GDHRDH"/>
</dbReference>
<dbReference type="PANTHER" id="PTHR44169:SF6">
    <property type="entry name" value="NADPH-DEPENDENT 1-ACYLDIHYDROXYACETONE PHOSPHATE REDUCTASE"/>
    <property type="match status" value="1"/>
</dbReference>
<gene>
    <name evidence="5" type="ORF">ACFPM7_23590</name>
</gene>
<accession>A0ABW0ERK8</accession>
<dbReference type="SUPFAM" id="SSF51735">
    <property type="entry name" value="NAD(P)-binding Rossmann-fold domains"/>
    <property type="match status" value="1"/>
</dbReference>
<reference evidence="6" key="1">
    <citation type="journal article" date="2019" name="Int. J. Syst. Evol. Microbiol.">
        <title>The Global Catalogue of Microorganisms (GCM) 10K type strain sequencing project: providing services to taxonomists for standard genome sequencing and annotation.</title>
        <authorList>
            <consortium name="The Broad Institute Genomics Platform"/>
            <consortium name="The Broad Institute Genome Sequencing Center for Infectious Disease"/>
            <person name="Wu L."/>
            <person name="Ma J."/>
        </authorList>
    </citation>
    <scope>NUCLEOTIDE SEQUENCE [LARGE SCALE GENOMIC DNA]</scope>
    <source>
        <strain evidence="6">CCUG 59778</strain>
    </source>
</reference>
<sequence>MSALGPVLITGCSSGIGHATALRLVRSGHTVYATARRASALAELATAGATVRELDITDEVSMKGVVEDMITQHGRVGAVVNNAGYGAYGAVEDVPLQAMRAQFETNVFGAARLIQLALPSMREAGQGRIVNLSSMGGRLTFPFGGYYHASKHAVEALSDALRFEVKPFGVRVSIVEPGLITTRFGETAADTMTAATPAGSAYAATTAKVEAAMGRSYGNRLMTAGPDAVAKAVEHALTARRPKSRYVVTPAARGLITVRAAVPGKAWDRVVGSLFGI</sequence>
<evidence type="ECO:0000256" key="2">
    <source>
        <dbReference type="ARBA" id="ARBA00023002"/>
    </source>
</evidence>
<dbReference type="NCBIfam" id="NF004826">
    <property type="entry name" value="PRK06182.1"/>
    <property type="match status" value="1"/>
</dbReference>